<reference evidence="1 2" key="1">
    <citation type="submission" date="2022-06" db="EMBL/GenBank/DDBJ databases">
        <title>Endosaccharibacter gen. nov., sp. nov., endophytic bacteria isolated from sugarcane.</title>
        <authorList>
            <person name="Pitiwittayakul N."/>
            <person name="Yukphan P."/>
            <person name="Charoenyingcharoen P."/>
            <person name="Tanasupawat S."/>
        </authorList>
    </citation>
    <scope>NUCLEOTIDE SEQUENCE [LARGE SCALE GENOMIC DNA]</scope>
    <source>
        <strain evidence="1 2">KSS8</strain>
    </source>
</reference>
<keyword evidence="2" id="KW-1185">Reference proteome</keyword>
<sequence>MIRGAVDRLDSEGAVGWLYGVDYQDPPLVRAFLHHEMIGETVADVYRNDLEQVGFGDGHCGFRITFNRPIDPTYLPFVTIRPENVDLLLPLPPVTDNYRDLINNVLFGYPAAARNRSVLGGLWTDRLDAPQLLAGRVAVGSCPADLQPPLQGLIRDGHVLLHNALAPNGVSARDVSAFQIATEAGAGNGQRTSALSTIASVLFREQVVRLLRALFDDHPVAYRFDLLSGDQAYGQASAVEDLPSPNECIALYIGNPKAPVRLDCVRDSHDLPEFGPTGLSRWTPKGANEAATFAMDAGRSIETLELDALDIALVGPGMMHRVVAEEDAPAFRAILAPRRITPRRFLRGNTTWSEVGHVSGARIRV</sequence>
<comment type="caution">
    <text evidence="1">The sequence shown here is derived from an EMBL/GenBank/DDBJ whole genome shotgun (WGS) entry which is preliminary data.</text>
</comment>
<protein>
    <submittedName>
        <fullName evidence="1">Uncharacterized protein</fullName>
    </submittedName>
</protein>
<dbReference type="Proteomes" id="UP001524587">
    <property type="component" value="Unassembled WGS sequence"/>
</dbReference>
<evidence type="ECO:0000313" key="2">
    <source>
        <dbReference type="Proteomes" id="UP001524587"/>
    </source>
</evidence>
<dbReference type="RefSeq" id="WP_422864799.1">
    <property type="nucleotide sequence ID" value="NZ_JAMSKV010000011.1"/>
</dbReference>
<organism evidence="1 2">
    <name type="scientific">Endosaccharibacter trunci</name>
    <dbReference type="NCBI Taxonomy" id="2812733"/>
    <lineage>
        <taxon>Bacteria</taxon>
        <taxon>Pseudomonadati</taxon>
        <taxon>Pseudomonadota</taxon>
        <taxon>Alphaproteobacteria</taxon>
        <taxon>Acetobacterales</taxon>
        <taxon>Acetobacteraceae</taxon>
        <taxon>Endosaccharibacter</taxon>
    </lineage>
</organism>
<evidence type="ECO:0000313" key="1">
    <source>
        <dbReference type="EMBL" id="MCQ8279311.1"/>
    </source>
</evidence>
<dbReference type="EMBL" id="JAMSKV010000011">
    <property type="protein sequence ID" value="MCQ8279311.1"/>
    <property type="molecule type" value="Genomic_DNA"/>
</dbReference>
<gene>
    <name evidence="1" type="ORF">NFI95_12750</name>
</gene>
<proteinExistence type="predicted"/>
<name>A0ABT1W8T3_9PROT</name>
<accession>A0ABT1W8T3</accession>